<reference evidence="1 2" key="1">
    <citation type="submission" date="2023-07" db="EMBL/GenBank/DDBJ databases">
        <title>Sorghum-associated microbial communities from plants grown in Nebraska, USA.</title>
        <authorList>
            <person name="Schachtman D."/>
        </authorList>
    </citation>
    <scope>NUCLEOTIDE SEQUENCE [LARGE SCALE GENOMIC DNA]</scope>
    <source>
        <strain evidence="1 2">DS1730</strain>
    </source>
</reference>
<gene>
    <name evidence="1" type="ORF">J2782_000987</name>
</gene>
<dbReference type="EMBL" id="JAVDQT010000001">
    <property type="protein sequence ID" value="MDR6431282.1"/>
    <property type="molecule type" value="Genomic_DNA"/>
</dbReference>
<dbReference type="RefSeq" id="WP_310010480.1">
    <property type="nucleotide sequence ID" value="NZ_JAVDQT010000001.1"/>
</dbReference>
<organism evidence="1 2">
    <name type="scientific">Brucella pseudogrignonensis</name>
    <dbReference type="NCBI Taxonomy" id="419475"/>
    <lineage>
        <taxon>Bacteria</taxon>
        <taxon>Pseudomonadati</taxon>
        <taxon>Pseudomonadota</taxon>
        <taxon>Alphaproteobacteria</taxon>
        <taxon>Hyphomicrobiales</taxon>
        <taxon>Brucellaceae</taxon>
        <taxon>Brucella/Ochrobactrum group</taxon>
        <taxon>Brucella</taxon>
    </lineage>
</organism>
<protein>
    <submittedName>
        <fullName evidence="1">Uncharacterized protein</fullName>
    </submittedName>
</protein>
<comment type="caution">
    <text evidence="1">The sequence shown here is derived from an EMBL/GenBank/DDBJ whole genome shotgun (WGS) entry which is preliminary data.</text>
</comment>
<dbReference type="Proteomes" id="UP001184614">
    <property type="component" value="Unassembled WGS sequence"/>
</dbReference>
<evidence type="ECO:0000313" key="1">
    <source>
        <dbReference type="EMBL" id="MDR6431282.1"/>
    </source>
</evidence>
<accession>A0ABU1M5G1</accession>
<proteinExistence type="predicted"/>
<sequence>MKGFKDWFIAKHGFWPGMPGEKIEVSFVRLCDALADFVDSETGRGDWSEIVTADLAIEPIKISYTNYRGENSIRTITPIKPWYGSTEWHPEPQWLLTAFDHEKQANRDFALKDFGYPAPSPRAQALEEVISELVDAQHKCFEWTGSAFLADELDATEDTECKAAIYKDLCALGNTMSWLQDQVRALSSQPVAGRRKTVDELAAYLCDEFDFDLNPVHGASWPEHENDEGKREGGFVRLQPSDVQAYARENAKRILTFLGLAASPGASATRPTGGSDADA</sequence>
<keyword evidence="2" id="KW-1185">Reference proteome</keyword>
<evidence type="ECO:0000313" key="2">
    <source>
        <dbReference type="Proteomes" id="UP001184614"/>
    </source>
</evidence>
<name>A0ABU1M5G1_9HYPH</name>